<dbReference type="AlphaFoldDB" id="A0A6J4LM04"/>
<dbReference type="EMBL" id="CADCUI010000014">
    <property type="protein sequence ID" value="CAA9335539.1"/>
    <property type="molecule type" value="Genomic_DNA"/>
</dbReference>
<name>A0A6J4LM04_9ACTN</name>
<protein>
    <recommendedName>
        <fullName evidence="2">DUF4192 domain-containing protein</fullName>
    </recommendedName>
</protein>
<evidence type="ECO:0008006" key="2">
    <source>
        <dbReference type="Google" id="ProtNLM"/>
    </source>
</evidence>
<dbReference type="InterPro" id="IPR025447">
    <property type="entry name" value="DUF4192"/>
</dbReference>
<proteinExistence type="predicted"/>
<sequence>MTVHRPGEPFAIRTEADVLALVPFTLGFHPEDSLVLVTTSAAGRPFHARIDLPDEPGELPVVVDVIARAAVRNSDAGSSTLAMVVAYTDDECVAEAAAELIASDLEPAGFEVVMRIRADGRRWFPLGGGGSDDRACAGVPYDVRTHELTARAVVDGRVTFGSREELVESLAPLDPEAVEEVLAAHAVLPPLDVSRAALVQEAEWLRNQIRGHVAHGTVPGPSEIARILRAVRHRDVRDLAWCDVTREDAERHAELWRAVVRRSPEELVAAPAGLLAFTAWLSGNGALSWCAVDRSLCADPDHVLARLVGQALETAMHPTAWRPVDLTELALYAG</sequence>
<accession>A0A6J4LM04</accession>
<evidence type="ECO:0000313" key="1">
    <source>
        <dbReference type="EMBL" id="CAA9335539.1"/>
    </source>
</evidence>
<gene>
    <name evidence="1" type="ORF">AVDCRST_MAG34-801</name>
</gene>
<organism evidence="1">
    <name type="scientific">uncultured Nocardioidaceae bacterium</name>
    <dbReference type="NCBI Taxonomy" id="253824"/>
    <lineage>
        <taxon>Bacteria</taxon>
        <taxon>Bacillati</taxon>
        <taxon>Actinomycetota</taxon>
        <taxon>Actinomycetes</taxon>
        <taxon>Propionibacteriales</taxon>
        <taxon>Nocardioidaceae</taxon>
        <taxon>environmental samples</taxon>
    </lineage>
</organism>
<dbReference type="Pfam" id="PF13830">
    <property type="entry name" value="DUF4192"/>
    <property type="match status" value="1"/>
</dbReference>
<reference evidence="1" key="1">
    <citation type="submission" date="2020-02" db="EMBL/GenBank/DDBJ databases">
        <authorList>
            <person name="Meier V. D."/>
        </authorList>
    </citation>
    <scope>NUCLEOTIDE SEQUENCE</scope>
    <source>
        <strain evidence="1">AVDCRST_MAG34</strain>
    </source>
</reference>